<evidence type="ECO:0000313" key="3">
    <source>
        <dbReference type="Proteomes" id="UP000535182"/>
    </source>
</evidence>
<organism evidence="2 3">
    <name type="scientific">Tunturiibacter gelidiferens</name>
    <dbReference type="NCBI Taxonomy" id="3069689"/>
    <lineage>
        <taxon>Bacteria</taxon>
        <taxon>Pseudomonadati</taxon>
        <taxon>Acidobacteriota</taxon>
        <taxon>Terriglobia</taxon>
        <taxon>Terriglobales</taxon>
        <taxon>Acidobacteriaceae</taxon>
        <taxon>Tunturiibacter</taxon>
    </lineage>
</organism>
<sequence length="65" mass="7173">MVRLENTEGLGTPIERENHVPSVRIQRDHALPGIRLASPNSQGALDQVNVTPAQLFYLAFAHRGI</sequence>
<name>A0A9X0QE02_9BACT</name>
<accession>A0A9X0QE02</accession>
<dbReference type="EMBL" id="JACHEB010000004">
    <property type="protein sequence ID" value="MBB5328519.1"/>
    <property type="molecule type" value="Genomic_DNA"/>
</dbReference>
<proteinExistence type="predicted"/>
<protein>
    <submittedName>
        <fullName evidence="2">Uncharacterized protein</fullName>
    </submittedName>
</protein>
<evidence type="ECO:0000313" key="2">
    <source>
        <dbReference type="EMBL" id="MBB5328519.1"/>
    </source>
</evidence>
<evidence type="ECO:0000256" key="1">
    <source>
        <dbReference type="SAM" id="MobiDB-lite"/>
    </source>
</evidence>
<dbReference type="Proteomes" id="UP000535182">
    <property type="component" value="Unassembled WGS sequence"/>
</dbReference>
<feature type="region of interest" description="Disordered" evidence="1">
    <location>
        <begin position="1"/>
        <end position="20"/>
    </location>
</feature>
<gene>
    <name evidence="2" type="ORF">HDF14_002129</name>
</gene>
<reference evidence="2 3" key="1">
    <citation type="submission" date="2020-08" db="EMBL/GenBank/DDBJ databases">
        <title>Genomic Encyclopedia of Type Strains, Phase IV (KMG-V): Genome sequencing to study the core and pangenomes of soil and plant-associated prokaryotes.</title>
        <authorList>
            <person name="Whitman W."/>
        </authorList>
    </citation>
    <scope>NUCLEOTIDE SEQUENCE [LARGE SCALE GENOMIC DNA]</scope>
    <source>
        <strain evidence="2 3">X5P2</strain>
    </source>
</reference>
<keyword evidence="3" id="KW-1185">Reference proteome</keyword>
<comment type="caution">
    <text evidence="2">The sequence shown here is derived from an EMBL/GenBank/DDBJ whole genome shotgun (WGS) entry which is preliminary data.</text>
</comment>
<dbReference type="AlphaFoldDB" id="A0A9X0QE02"/>